<organism evidence="11 12">
    <name type="scientific">Ranatra chinensis</name>
    <dbReference type="NCBI Taxonomy" id="642074"/>
    <lineage>
        <taxon>Eukaryota</taxon>
        <taxon>Metazoa</taxon>
        <taxon>Ecdysozoa</taxon>
        <taxon>Arthropoda</taxon>
        <taxon>Hexapoda</taxon>
        <taxon>Insecta</taxon>
        <taxon>Pterygota</taxon>
        <taxon>Neoptera</taxon>
        <taxon>Paraneoptera</taxon>
        <taxon>Hemiptera</taxon>
        <taxon>Heteroptera</taxon>
        <taxon>Panheteroptera</taxon>
        <taxon>Nepomorpha</taxon>
        <taxon>Nepidae</taxon>
        <taxon>Ranatrinae</taxon>
        <taxon>Ranatra</taxon>
    </lineage>
</organism>
<dbReference type="Pfam" id="PF24762">
    <property type="entry name" value="TPR_IF140-IFT172"/>
    <property type="match status" value="1"/>
</dbReference>
<keyword evidence="2" id="KW-0853">WD repeat</keyword>
<evidence type="ECO:0008006" key="13">
    <source>
        <dbReference type="Google" id="ProtNLM"/>
    </source>
</evidence>
<evidence type="ECO:0000259" key="9">
    <source>
        <dbReference type="Pfam" id="PF24760"/>
    </source>
</evidence>
<dbReference type="SUPFAM" id="SSF101908">
    <property type="entry name" value="Putative isomerase YbhE"/>
    <property type="match status" value="1"/>
</dbReference>
<keyword evidence="4" id="KW-0969">Cilium</keyword>
<evidence type="ECO:0000256" key="6">
    <source>
        <dbReference type="SAM" id="MobiDB-lite"/>
    </source>
</evidence>
<evidence type="ECO:0000313" key="12">
    <source>
        <dbReference type="Proteomes" id="UP001558652"/>
    </source>
</evidence>
<feature type="compositionally biased region" description="Polar residues" evidence="6">
    <location>
        <begin position="630"/>
        <end position="652"/>
    </location>
</feature>
<feature type="domain" description="IFT140 second beta-propeller" evidence="8">
    <location>
        <begin position="606"/>
        <end position="695"/>
    </location>
</feature>
<comment type="caution">
    <text evidence="11">The sequence shown here is derived from an EMBL/GenBank/DDBJ whole genome shotgun (WGS) entry which is preliminary data.</text>
</comment>
<reference evidence="11 12" key="1">
    <citation type="submission" date="2024-07" db="EMBL/GenBank/DDBJ databases">
        <title>Chromosome-level genome assembly of the water stick insect Ranatra chinensis (Heteroptera: Nepidae).</title>
        <authorList>
            <person name="Liu X."/>
        </authorList>
    </citation>
    <scope>NUCLEOTIDE SEQUENCE [LARGE SCALE GENOMIC DNA]</scope>
    <source>
        <strain evidence="11">Cailab_2021Rc</strain>
        <tissue evidence="11">Muscle</tissue>
    </source>
</reference>
<feature type="region of interest" description="Disordered" evidence="6">
    <location>
        <begin position="627"/>
        <end position="652"/>
    </location>
</feature>
<name>A0ABD0YAS1_9HEMI</name>
<evidence type="ECO:0000259" key="7">
    <source>
        <dbReference type="Pfam" id="PF23383"/>
    </source>
</evidence>
<dbReference type="Pfam" id="PF24760">
    <property type="entry name" value="TPR_IF140_C"/>
    <property type="match status" value="1"/>
</dbReference>
<feature type="domain" description="IFT140 second beta-propeller" evidence="8">
    <location>
        <begin position="406"/>
        <end position="604"/>
    </location>
</feature>
<proteinExistence type="predicted"/>
<dbReference type="InterPro" id="IPR056168">
    <property type="entry name" value="TPR_IF140/IFT172/WDR19"/>
</dbReference>
<comment type="subcellular location">
    <subcellularLocation>
        <location evidence="1">Cell projection</location>
        <location evidence="1">Cilium</location>
    </subcellularLocation>
</comment>
<evidence type="ECO:0000256" key="3">
    <source>
        <dbReference type="ARBA" id="ARBA00022737"/>
    </source>
</evidence>
<keyword evidence="3" id="KW-0677">Repeat</keyword>
<dbReference type="Pfam" id="PF23385">
    <property type="entry name" value="Beta-prop_IFT140_2nd"/>
    <property type="match status" value="2"/>
</dbReference>
<dbReference type="InterPro" id="IPR056156">
    <property type="entry name" value="TPR_IF140_C"/>
</dbReference>
<gene>
    <name evidence="11" type="ORF">AAG570_001058</name>
</gene>
<feature type="domain" description="IF140 C-terminal TPR" evidence="9">
    <location>
        <begin position="1223"/>
        <end position="1335"/>
    </location>
</feature>
<dbReference type="Pfam" id="PF23383">
    <property type="entry name" value="Beta-prop_IFT140_1st"/>
    <property type="match status" value="1"/>
</dbReference>
<feature type="domain" description="IFT140 first beta-propeller" evidence="7">
    <location>
        <begin position="3"/>
        <end position="397"/>
    </location>
</feature>
<protein>
    <recommendedName>
        <fullName evidence="13">Intraflagellar transport protein 140 homolog</fullName>
    </recommendedName>
</protein>
<dbReference type="InterPro" id="IPR056154">
    <property type="entry name" value="Beta-prop_IFT140_1st"/>
</dbReference>
<dbReference type="GO" id="GO:0005929">
    <property type="term" value="C:cilium"/>
    <property type="evidence" value="ECO:0007669"/>
    <property type="project" value="UniProtKB-SubCell"/>
</dbReference>
<dbReference type="Gene3D" id="2.130.10.10">
    <property type="entry name" value="YVTN repeat-like/Quinoprotein amine dehydrogenase"/>
    <property type="match status" value="2"/>
</dbReference>
<dbReference type="SUPFAM" id="SSF48452">
    <property type="entry name" value="TPR-like"/>
    <property type="match status" value="2"/>
</dbReference>
<keyword evidence="12" id="KW-1185">Reference proteome</keyword>
<dbReference type="InterPro" id="IPR036322">
    <property type="entry name" value="WD40_repeat_dom_sf"/>
</dbReference>
<feature type="domain" description="IF140/IFT172/WDR19 TPR" evidence="10">
    <location>
        <begin position="735"/>
        <end position="1214"/>
    </location>
</feature>
<dbReference type="InterPro" id="IPR011990">
    <property type="entry name" value="TPR-like_helical_dom_sf"/>
</dbReference>
<dbReference type="FunFam" id="1.25.40.470:FF:000028">
    <property type="entry name" value="Intraflagellar transport protein 140-like protein"/>
    <property type="match status" value="1"/>
</dbReference>
<evidence type="ECO:0000256" key="1">
    <source>
        <dbReference type="ARBA" id="ARBA00004138"/>
    </source>
</evidence>
<accession>A0ABD0YAS1</accession>
<dbReference type="InterPro" id="IPR015943">
    <property type="entry name" value="WD40/YVTN_repeat-like_dom_sf"/>
</dbReference>
<dbReference type="Proteomes" id="UP001558652">
    <property type="component" value="Unassembled WGS sequence"/>
</dbReference>
<dbReference type="InterPro" id="IPR056155">
    <property type="entry name" value="Beta-prop_IFT140_2nd"/>
</dbReference>
<dbReference type="EMBL" id="JBFDAA010000010">
    <property type="protein sequence ID" value="KAL1124430.1"/>
    <property type="molecule type" value="Genomic_DNA"/>
</dbReference>
<evidence type="ECO:0000313" key="11">
    <source>
        <dbReference type="EMBL" id="KAL1124430.1"/>
    </source>
</evidence>
<evidence type="ECO:0000256" key="4">
    <source>
        <dbReference type="ARBA" id="ARBA00023069"/>
    </source>
</evidence>
<evidence type="ECO:0000256" key="5">
    <source>
        <dbReference type="ARBA" id="ARBA00023273"/>
    </source>
</evidence>
<evidence type="ECO:0000259" key="8">
    <source>
        <dbReference type="Pfam" id="PF23385"/>
    </source>
</evidence>
<dbReference type="PANTHER" id="PTHR15722">
    <property type="entry name" value="IFT140/172-RELATED"/>
    <property type="match status" value="1"/>
</dbReference>
<evidence type="ECO:0000256" key="2">
    <source>
        <dbReference type="ARBA" id="ARBA00022574"/>
    </source>
</evidence>
<sequence>MTLYFDYRVNVGDYNATYNCLQWHSQHPLLAVGAFSQDKGGAVYICDELGERLADVDPLTHPNWEVTILSWHPSRRTLVIGWKGGEMRVWNGDTDYNLVQSTKQAPAIIGVWSQQGGRFVTAHSDGEIAGWRLDARGQLLSLFSAKADSGLPIAIEMRRVGQLDLAGLAKKAVAGDERALDMFSSWRPRTAGRKTHAFQDSLSFFVATDKGSVLFFNDNGDMQEVLTSPGAIRNILHNCKDDHLLIVTEGLYMNYFAINSTGGLQEITKVKLSATSAHCPGVISWVGEGIVACAVGDVTIRFWEPSTGNSYSLVMDNQDIAAPREMITSLAFASHKNMLCACTNIGNITVWRMTGPDQDDWHRVGSSKIKYGIQEAMWGPNLIAINTANTVFILREHTLSAVYNSQVSVMQTSASHLIVSSDGEEAELNTDLQVSGIALGKECVVLWSGKVMAVYQVIPINSINVIGSFACECTAAGVWDQSVIVLTATGKVQVLTLQGTIKQTIETDGQAITLNVNGHYATISTMSGMLQVWDLSRREAKPQSKVKDLMEAIPDFGEVMLAQCNGNGSRVAITIAGSNLTPTPVLYVWTIDTDTINSHAFTCKKSKRFVISVQWDHEEPRLLVCETKRPGNSSNKKITSSGPLNGSKVGSNESDPVSFISTSGHGLLTQDSVPMEDDFISLLAIDTPYYIILKKNISQNVAVGKLLMRDFEGLDDCDSVTKNAVINFSLNLSIGDLDQAFKAIRNIKSVAVWTTLAKMCVKGRRLDVARICLGNMKHTRGVRALIEAEKEPEEEARFAALALQLGMLDEAEKLYKQCGRYDLLNLMYQRGGQWEKAIEISEQKDRIHLRNTFHNYARHLEAQGDTDMAANMYYKAETHRHEVPRMLLYDTPNLEKYVINSKDPNLIKWWAQYMESTGDMDLATKFYQDAGDHLSMVRVMCYLEDFEKAAVIADTTGDKAACYHLARQLENMGRLQEAIHFFTRATAYANAIRMCKEQGLEDQLWALALSAGPREQLEVAKYIENISPDRAILLYHRAGMLHRAVDLAFRNNQYEAVELIATELTSDSDVEILMKCADYFMEQQHYEKAVHLLAIAKQYEDAITTCWDHNVVLNEELAEKLTPDQGHENRVRLLETLGDCALAQANYHLATKKYTQAGNKVKAMKALLKSGDTEKIIFFANVSRQREMYVMAANYLQSLDWQARPELLKTIINFYTKGKTPHLLANFYMACAQVEVDDYGNYEKALGALNEAARCLSKDAEHYSDIIETVTRKTSLVNKFLEVRRLFERGDGDGGMSHCRQLLSVAGELVRRGDVYALMVEHVAKKNDWALAKQLALDLQKAQPYDNLSFYIHKGRNLVV</sequence>
<dbReference type="FunFam" id="1.25.40.470:FF:000015">
    <property type="entry name" value="Intraflagellar transport particle protein 140"/>
    <property type="match status" value="1"/>
</dbReference>
<dbReference type="SUPFAM" id="SSF50978">
    <property type="entry name" value="WD40 repeat-like"/>
    <property type="match status" value="1"/>
</dbReference>
<dbReference type="PANTHER" id="PTHR15722:SF7">
    <property type="entry name" value="INTRAFLAGELLAR TRANSPORT PROTEIN 140 HOMOLOG"/>
    <property type="match status" value="1"/>
</dbReference>
<evidence type="ECO:0000259" key="10">
    <source>
        <dbReference type="Pfam" id="PF24762"/>
    </source>
</evidence>
<dbReference type="Gene3D" id="1.25.40.470">
    <property type="match status" value="2"/>
</dbReference>
<keyword evidence="5" id="KW-0966">Cell projection</keyword>